<dbReference type="InterPro" id="IPR050768">
    <property type="entry name" value="UPF0353/GerABKA_families"/>
</dbReference>
<dbReference type="EMBL" id="CP052766">
    <property type="protein sequence ID" value="QJR79869.1"/>
    <property type="molecule type" value="Genomic_DNA"/>
</dbReference>
<evidence type="ECO:0000313" key="3">
    <source>
        <dbReference type="EMBL" id="QJR79869.1"/>
    </source>
</evidence>
<dbReference type="InterPro" id="IPR002035">
    <property type="entry name" value="VWF_A"/>
</dbReference>
<feature type="transmembrane region" description="Helical" evidence="1">
    <location>
        <begin position="302"/>
        <end position="325"/>
    </location>
</feature>
<gene>
    <name evidence="3" type="ORF">CA267_003250</name>
</gene>
<dbReference type="Proteomes" id="UP000219285">
    <property type="component" value="Chromosome"/>
</dbReference>
<dbReference type="Pfam" id="PF00092">
    <property type="entry name" value="VWA"/>
    <property type="match status" value="1"/>
</dbReference>
<dbReference type="Gene3D" id="3.40.50.410">
    <property type="entry name" value="von Willebrand factor, type A domain"/>
    <property type="match status" value="1"/>
</dbReference>
<evidence type="ECO:0000313" key="4">
    <source>
        <dbReference type="Proteomes" id="UP000219285"/>
    </source>
</evidence>
<dbReference type="PANTHER" id="PTHR22550">
    <property type="entry name" value="SPORE GERMINATION PROTEIN"/>
    <property type="match status" value="1"/>
</dbReference>
<dbReference type="PANTHER" id="PTHR22550:SF18">
    <property type="entry name" value="VWFA DOMAIN-CONTAINING PROTEIN"/>
    <property type="match status" value="1"/>
</dbReference>
<dbReference type="SUPFAM" id="SSF53300">
    <property type="entry name" value="vWA-like"/>
    <property type="match status" value="1"/>
</dbReference>
<feature type="transmembrane region" description="Helical" evidence="1">
    <location>
        <begin position="6"/>
        <end position="25"/>
    </location>
</feature>
<feature type="domain" description="VWFA" evidence="2">
    <location>
        <begin position="88"/>
        <end position="282"/>
    </location>
</feature>
<evidence type="ECO:0000259" key="2">
    <source>
        <dbReference type="PROSITE" id="PS50234"/>
    </source>
</evidence>
<proteinExistence type="predicted"/>
<dbReference type="CDD" id="cd01467">
    <property type="entry name" value="vWA_BatA_type"/>
    <property type="match status" value="1"/>
</dbReference>
<name>A0A6M4MA68_9ALTE</name>
<feature type="transmembrane region" description="Helical" evidence="1">
    <location>
        <begin position="54"/>
        <end position="71"/>
    </location>
</feature>
<keyword evidence="1" id="KW-0812">Transmembrane</keyword>
<protein>
    <submittedName>
        <fullName evidence="3">VWA domain-containing protein</fullName>
    </submittedName>
</protein>
<reference evidence="4" key="1">
    <citation type="submission" date="2014-12" db="EMBL/GenBank/DDBJ databases">
        <title>Complete genome sequence of a multi-drug resistant Klebsiella pneumoniae.</title>
        <authorList>
            <person name="Hua X."/>
            <person name="Chen Q."/>
            <person name="Li X."/>
            <person name="Feng Y."/>
            <person name="Ruan Z."/>
            <person name="Yu Y."/>
        </authorList>
    </citation>
    <scope>NUCLEOTIDE SEQUENCE [LARGE SCALE GENOMIC DNA]</scope>
    <source>
        <strain evidence="4">5.12</strain>
    </source>
</reference>
<keyword evidence="1" id="KW-0472">Membrane</keyword>
<organism evidence="3 4">
    <name type="scientific">Alteromonas pelagimontana</name>
    <dbReference type="NCBI Taxonomy" id="1858656"/>
    <lineage>
        <taxon>Bacteria</taxon>
        <taxon>Pseudomonadati</taxon>
        <taxon>Pseudomonadota</taxon>
        <taxon>Gammaproteobacteria</taxon>
        <taxon>Alteromonadales</taxon>
        <taxon>Alteromonadaceae</taxon>
        <taxon>Alteromonas/Salinimonas group</taxon>
        <taxon>Alteromonas</taxon>
    </lineage>
</organism>
<keyword evidence="1" id="KW-1133">Transmembrane helix</keyword>
<accession>A0A6M4MA68</accession>
<dbReference type="InterPro" id="IPR033881">
    <property type="entry name" value="vWA_BatA_type"/>
</dbReference>
<dbReference type="OrthoDB" id="6206554at2"/>
<dbReference type="SMART" id="SM00327">
    <property type="entry name" value="VWA"/>
    <property type="match status" value="1"/>
</dbReference>
<reference evidence="3 4" key="2">
    <citation type="submission" date="2020-04" db="EMBL/GenBank/DDBJ databases">
        <title>Complete genome sequence of Alteromonas pelagimontana 5.12T.</title>
        <authorList>
            <person name="Sinha R.K."/>
            <person name="Krishnan K.P."/>
            <person name="Kurian J.P."/>
        </authorList>
    </citation>
    <scope>NUCLEOTIDE SEQUENCE [LARGE SCALE GENOMIC DNA]</scope>
    <source>
        <strain evidence="3 4">5.12</strain>
    </source>
</reference>
<dbReference type="PROSITE" id="PS50234">
    <property type="entry name" value="VWFA"/>
    <property type="match status" value="1"/>
</dbReference>
<sequence>MFEFAWWWVLFALPLPVVVRFLPAVKQHQDVALKVPALLPSQTSSQTKVGRRSWVSIIAWLAWISLIIAAARPQWLGEPISVPNEGREMMLAVDLSGSMKIDDMHINGHQVNRLTMIKSVLHDFIERRVGDRLGLILFADTAYLQAPLTYDRQAISTLLDEAVIGLVGEQTAIGDALGLAVKRFSKKEKTNEVVVLLTDGQNTAGNITPEQAKELAVNSGATVYTIGVGADKMLIQSFFGSRQVNPSQELDEEMLKGIADATGGKYFRARDASELETIYETLDKLEPIEGESRKMRPLTALFHIPLAGALIFSTLPSIWFLLNIVGRRFFTTRLRAGVKS</sequence>
<dbReference type="KEGG" id="apel:CA267_003250"/>
<evidence type="ECO:0000256" key="1">
    <source>
        <dbReference type="SAM" id="Phobius"/>
    </source>
</evidence>
<dbReference type="RefSeq" id="WP_075608815.1">
    <property type="nucleotide sequence ID" value="NZ_CP052766.1"/>
</dbReference>
<dbReference type="InterPro" id="IPR036465">
    <property type="entry name" value="vWFA_dom_sf"/>
</dbReference>
<keyword evidence="4" id="KW-1185">Reference proteome</keyword>
<dbReference type="AlphaFoldDB" id="A0A6M4MA68"/>